<dbReference type="Pfam" id="PF00400">
    <property type="entry name" value="WD40"/>
    <property type="match status" value="1"/>
</dbReference>
<dbReference type="AlphaFoldDB" id="A0A061QZQ8"/>
<dbReference type="InterPro" id="IPR015943">
    <property type="entry name" value="WD40/YVTN_repeat-like_dom_sf"/>
</dbReference>
<protein>
    <submittedName>
        <fullName evidence="3">Uncharacterized protein</fullName>
    </submittedName>
</protein>
<feature type="non-terminal residue" evidence="3">
    <location>
        <position position="1"/>
    </location>
</feature>
<feature type="region of interest" description="Disordered" evidence="2">
    <location>
        <begin position="214"/>
        <end position="266"/>
    </location>
</feature>
<accession>A0A061QZQ8</accession>
<evidence type="ECO:0000256" key="1">
    <source>
        <dbReference type="PROSITE-ProRule" id="PRU00221"/>
    </source>
</evidence>
<dbReference type="InterPro" id="IPR044715">
    <property type="entry name" value="WDR86-like"/>
</dbReference>
<evidence type="ECO:0000313" key="3">
    <source>
        <dbReference type="EMBL" id="JAC63791.1"/>
    </source>
</evidence>
<evidence type="ECO:0000256" key="2">
    <source>
        <dbReference type="SAM" id="MobiDB-lite"/>
    </source>
</evidence>
<feature type="repeat" description="WD" evidence="1">
    <location>
        <begin position="50"/>
        <end position="72"/>
    </location>
</feature>
<dbReference type="Gene3D" id="2.130.10.10">
    <property type="entry name" value="YVTN repeat-like/Quinoprotein amine dehydrogenase"/>
    <property type="match status" value="1"/>
</dbReference>
<keyword evidence="1" id="KW-0853">WD repeat</keyword>
<dbReference type="PANTHER" id="PTHR44489">
    <property type="match status" value="1"/>
</dbReference>
<organism evidence="3">
    <name type="scientific">Tetraselmis sp. GSL018</name>
    <dbReference type="NCBI Taxonomy" id="582737"/>
    <lineage>
        <taxon>Eukaryota</taxon>
        <taxon>Viridiplantae</taxon>
        <taxon>Chlorophyta</taxon>
        <taxon>core chlorophytes</taxon>
        <taxon>Chlorodendrophyceae</taxon>
        <taxon>Chlorodendrales</taxon>
        <taxon>Chlorodendraceae</taxon>
        <taxon>Tetraselmis</taxon>
    </lineage>
</organism>
<sequence>ALCLEFHKGRLIAGCDDGTIRAWRMRDMEHGVIRAAGSAVWSISCIDKHLLTGSSDGAVRVWQHDAAEDSYEHLATVYGTSGGIWSLAHNTEVVTAADDQRIHVIAKSDEGGWELKHTFEHLHGGPVVAQEIATIKWLITCSPSPSVRVKAWSRLSWSCVWQVKEELGPCWCLLEVSDSLMVGGQHGVQIYRSFIPEWLLENLEANKNDECRTHHDHSAAVVPEQDGRQARAAPSAERVSKITPQNSLPPMSYCESPKVPTPYNVS</sequence>
<name>A0A061QZQ8_9CHLO</name>
<dbReference type="EMBL" id="GBEZ01023076">
    <property type="protein sequence ID" value="JAC63791.1"/>
    <property type="molecule type" value="Transcribed_RNA"/>
</dbReference>
<gene>
    <name evidence="3" type="ORF">TSPGSL018_19744</name>
</gene>
<dbReference type="InterPro" id="IPR001680">
    <property type="entry name" value="WD40_rpt"/>
</dbReference>
<dbReference type="InterPro" id="IPR036322">
    <property type="entry name" value="WD40_repeat_dom_sf"/>
</dbReference>
<dbReference type="PROSITE" id="PS50082">
    <property type="entry name" value="WD_REPEATS_2"/>
    <property type="match status" value="1"/>
</dbReference>
<dbReference type="PANTHER" id="PTHR44489:SF11">
    <property type="entry name" value="WD REPEAT DOMAIN 86"/>
    <property type="match status" value="1"/>
</dbReference>
<proteinExistence type="predicted"/>
<dbReference type="SUPFAM" id="SSF50978">
    <property type="entry name" value="WD40 repeat-like"/>
    <property type="match status" value="1"/>
</dbReference>
<reference evidence="3" key="1">
    <citation type="submission" date="2014-05" db="EMBL/GenBank/DDBJ databases">
        <title>The transcriptome of the halophilic microalga Tetraselmis sp. GSL018 isolated from the Great Salt Lake, Utah.</title>
        <authorList>
            <person name="Jinkerson R.E."/>
            <person name="D'Adamo S."/>
            <person name="Posewitz M.C."/>
        </authorList>
    </citation>
    <scope>NUCLEOTIDE SEQUENCE</scope>
    <source>
        <strain evidence="3">GSL018</strain>
    </source>
</reference>